<dbReference type="AlphaFoldDB" id="A0A4R2KRS5"/>
<protein>
    <submittedName>
        <fullName evidence="3">HD-like signal output (HDOD) protein</fullName>
    </submittedName>
</protein>
<comment type="caution">
    <text evidence="3">The sequence shown here is derived from an EMBL/GenBank/DDBJ whole genome shotgun (WGS) entry which is preliminary data.</text>
</comment>
<dbReference type="InterPro" id="IPR013976">
    <property type="entry name" value="HDOD"/>
</dbReference>
<reference evidence="3 4" key="1">
    <citation type="submission" date="2019-03" db="EMBL/GenBank/DDBJ databases">
        <title>Genomic Encyclopedia of Type Strains, Phase IV (KMG-IV): sequencing the most valuable type-strain genomes for metagenomic binning, comparative biology and taxonomic classification.</title>
        <authorList>
            <person name="Goeker M."/>
        </authorList>
    </citation>
    <scope>NUCLEOTIDE SEQUENCE [LARGE SCALE GENOMIC DNA]</scope>
    <source>
        <strain evidence="3 4">DSM 23344</strain>
    </source>
</reference>
<dbReference type="PROSITE" id="PS51833">
    <property type="entry name" value="HDOD"/>
    <property type="match status" value="1"/>
</dbReference>
<dbReference type="PANTHER" id="PTHR33525:SF4">
    <property type="entry name" value="CYCLIC DI-GMP PHOSPHODIESTERASE CDGJ"/>
    <property type="match status" value="1"/>
</dbReference>
<accession>A0A4R2KRS5</accession>
<dbReference type="Proteomes" id="UP000294980">
    <property type="component" value="Unassembled WGS sequence"/>
</dbReference>
<feature type="compositionally biased region" description="Polar residues" evidence="1">
    <location>
        <begin position="45"/>
        <end position="57"/>
    </location>
</feature>
<dbReference type="Gene3D" id="1.10.3210.10">
    <property type="entry name" value="Hypothetical protein af1432"/>
    <property type="match status" value="1"/>
</dbReference>
<sequence length="385" mass="41252">MTLQIVMALCIGAAAVALWSLFRRPRTGSKPQADAPSRARRGAVTGNSPTRSAPLPQNTAAHLPEQEAPLSDTHSPPEMLGTLRLLGGDDISDRIRADIDAVCGVMPDPHPIHRQLASGLDSPEELAEIVASDAGLTASLLRNVNSAAFSLASPIISIRHAITYLGMSTVKGLVAQAAVAQQVESLTPEQQAALTRIWTSGCAASAVTQLLAQELGLTRPSVLATRALFLNLGDVALVMVRPSSVEWYAPGSNIVERICSQQNTIGMNTAMVGARLAQRWNLPDDISKAIQDGFTPLVTASEEYPMQEEARQDNVILYLAARIGDRVSYLGIQDVSDLDLRDCSSPDLFYLAGHLNATGLTKVFSLLEDATFRRKANRIIQTLSV</sequence>
<evidence type="ECO:0000313" key="3">
    <source>
        <dbReference type="EMBL" id="TCO69335.1"/>
    </source>
</evidence>
<name>A0A4R2KRS5_9GAMM</name>
<organism evidence="3 4">
    <name type="scientific">Chromatocurvus halotolerans</name>
    <dbReference type="NCBI Taxonomy" id="1132028"/>
    <lineage>
        <taxon>Bacteria</taxon>
        <taxon>Pseudomonadati</taxon>
        <taxon>Pseudomonadota</taxon>
        <taxon>Gammaproteobacteria</taxon>
        <taxon>Cellvibrionales</taxon>
        <taxon>Halieaceae</taxon>
        <taxon>Chromatocurvus</taxon>
    </lineage>
</organism>
<evidence type="ECO:0000256" key="1">
    <source>
        <dbReference type="SAM" id="MobiDB-lite"/>
    </source>
</evidence>
<dbReference type="InterPro" id="IPR052340">
    <property type="entry name" value="RNase_Y/CdgJ"/>
</dbReference>
<dbReference type="SUPFAM" id="SSF109604">
    <property type="entry name" value="HD-domain/PDEase-like"/>
    <property type="match status" value="1"/>
</dbReference>
<evidence type="ECO:0000313" key="4">
    <source>
        <dbReference type="Proteomes" id="UP000294980"/>
    </source>
</evidence>
<proteinExistence type="predicted"/>
<dbReference type="PANTHER" id="PTHR33525">
    <property type="match status" value="1"/>
</dbReference>
<dbReference type="EMBL" id="SLWX01000035">
    <property type="protein sequence ID" value="TCO69335.1"/>
    <property type="molecule type" value="Genomic_DNA"/>
</dbReference>
<dbReference type="OrthoDB" id="9770715at2"/>
<dbReference type="RefSeq" id="WP_117319735.1">
    <property type="nucleotide sequence ID" value="NZ_QQSW01000044.1"/>
</dbReference>
<keyword evidence="4" id="KW-1185">Reference proteome</keyword>
<gene>
    <name evidence="3" type="ORF">EV688_1352</name>
</gene>
<feature type="region of interest" description="Disordered" evidence="1">
    <location>
        <begin position="26"/>
        <end position="57"/>
    </location>
</feature>
<feature type="domain" description="HDOD" evidence="2">
    <location>
        <begin position="102"/>
        <end position="296"/>
    </location>
</feature>
<dbReference type="Pfam" id="PF08668">
    <property type="entry name" value="HDOD"/>
    <property type="match status" value="1"/>
</dbReference>
<evidence type="ECO:0000259" key="2">
    <source>
        <dbReference type="PROSITE" id="PS51833"/>
    </source>
</evidence>